<accession>A0A9Q5HR91</accession>
<evidence type="ECO:0000313" key="3">
    <source>
        <dbReference type="EMBL" id="OCB84471.1"/>
    </source>
</evidence>
<organism evidence="3 4">
    <name type="scientific">Sanghuangporus baumii</name>
    <name type="common">Phellinus baumii</name>
    <dbReference type="NCBI Taxonomy" id="108892"/>
    <lineage>
        <taxon>Eukaryota</taxon>
        <taxon>Fungi</taxon>
        <taxon>Dikarya</taxon>
        <taxon>Basidiomycota</taxon>
        <taxon>Agaricomycotina</taxon>
        <taxon>Agaricomycetes</taxon>
        <taxon>Hymenochaetales</taxon>
        <taxon>Hymenochaetaceae</taxon>
        <taxon>Sanghuangporus</taxon>
    </lineage>
</organism>
<dbReference type="EMBL" id="LNZH02000215">
    <property type="protein sequence ID" value="OCB84471.1"/>
    <property type="molecule type" value="Genomic_DNA"/>
</dbReference>
<reference evidence="3" key="1">
    <citation type="submission" date="2016-06" db="EMBL/GenBank/DDBJ databases">
        <title>Draft Genome sequence of the fungus Inonotus baumii.</title>
        <authorList>
            <person name="Zhu H."/>
            <person name="Lin W."/>
        </authorList>
    </citation>
    <scope>NUCLEOTIDE SEQUENCE</scope>
    <source>
        <strain evidence="3">821</strain>
    </source>
</reference>
<feature type="compositionally biased region" description="Basic and acidic residues" evidence="1">
    <location>
        <begin position="136"/>
        <end position="154"/>
    </location>
</feature>
<gene>
    <name evidence="3" type="ORF">A7U60_g8457</name>
</gene>
<feature type="region of interest" description="Disordered" evidence="1">
    <location>
        <begin position="1"/>
        <end position="202"/>
    </location>
</feature>
<evidence type="ECO:0000313" key="4">
    <source>
        <dbReference type="Proteomes" id="UP000757232"/>
    </source>
</evidence>
<comment type="caution">
    <text evidence="3">The sequence shown here is derived from an EMBL/GenBank/DDBJ whole genome shotgun (WGS) entry which is preliminary data.</text>
</comment>
<dbReference type="OrthoDB" id="10261563at2759"/>
<name>A0A9Q5HR91_SANBA</name>
<evidence type="ECO:0000256" key="1">
    <source>
        <dbReference type="SAM" id="MobiDB-lite"/>
    </source>
</evidence>
<dbReference type="InterPro" id="IPR019327">
    <property type="entry name" value="WKF"/>
</dbReference>
<feature type="compositionally biased region" description="Basic and acidic residues" evidence="1">
    <location>
        <begin position="56"/>
        <end position="72"/>
    </location>
</feature>
<sequence length="342" mass="37243">MSNESDTPEPEKISKIRTGKERRKGAGKGVFDQSNKKSKPKIRTGKERRKGSGKGVFDKSNKKSKPKTDVEILHGNSVDSTAPEVRKEKRKRKHDKLDDGAIETVAEDTTNKKKKKHKKRKGDDASDANSGVVVEPDTHKNKAKSKEDSSKPEDNAQNDGEATVTKKKMSDKGSRKQSKKSHKKDSDTSSSPNPRDDTTLSDKGREALSYAFTSFASPNSWKFNKAHQNWIVRHFFSLDAIPDIYVSVVVKYLTGCQGGVRQNLIQACNKHLEVPASSQDPDPATFSSPPDSAKLAGQPAVTDGSMDSPRPPNGALSACPQEDIKCRADTLLKALAGGGAMS</sequence>
<feature type="region of interest" description="Disordered" evidence="1">
    <location>
        <begin position="274"/>
        <end position="319"/>
    </location>
</feature>
<dbReference type="PANTHER" id="PTHR22306">
    <property type="entry name" value="CHROMOSOME 7 OPEN READING FRAME 50"/>
    <property type="match status" value="1"/>
</dbReference>
<dbReference type="AlphaFoldDB" id="A0A9Q5HR91"/>
<dbReference type="Pfam" id="PF10180">
    <property type="entry name" value="WKF"/>
    <property type="match status" value="1"/>
</dbReference>
<protein>
    <recommendedName>
        <fullName evidence="2">WKF domain-containing protein</fullName>
    </recommendedName>
</protein>
<feature type="compositionally biased region" description="Basic residues" evidence="1">
    <location>
        <begin position="15"/>
        <end position="26"/>
    </location>
</feature>
<keyword evidence="4" id="KW-1185">Reference proteome</keyword>
<feature type="compositionally biased region" description="Polar residues" evidence="1">
    <location>
        <begin position="276"/>
        <end position="290"/>
    </location>
</feature>
<dbReference type="Proteomes" id="UP000757232">
    <property type="component" value="Unassembled WGS sequence"/>
</dbReference>
<evidence type="ECO:0000259" key="2">
    <source>
        <dbReference type="Pfam" id="PF10180"/>
    </source>
</evidence>
<dbReference type="PANTHER" id="PTHR22306:SF2">
    <property type="entry name" value="CHROMOSOME 7 OPEN READING FRAME 50"/>
    <property type="match status" value="1"/>
</dbReference>
<proteinExistence type="predicted"/>
<feature type="domain" description="WKF" evidence="2">
    <location>
        <begin position="217"/>
        <end position="270"/>
    </location>
</feature>
<feature type="compositionally biased region" description="Basic residues" evidence="1">
    <location>
        <begin position="36"/>
        <end position="52"/>
    </location>
</feature>